<evidence type="ECO:0000259" key="11">
    <source>
        <dbReference type="PROSITE" id="PS51915"/>
    </source>
</evidence>
<dbReference type="InterPro" id="IPR036236">
    <property type="entry name" value="Znf_C2H2_sf"/>
</dbReference>
<sequence>MATSYFFLRSLKRKRQEKQNEQPRKCQTGISLPDCKDEQNKCRICLKEGSVPIYTPQNSPDSDLSEAIKTFGDIEISEGDEYPKHLCDACHSLLQGAILFRKTAKETEAILQQTTVENELPVELEAEQSVSESGDPECPQYIPKKLTPYVCKVCKLTFETHKEYLAHKSSKRHRNVRIQCSICYGLLTPQLYKKHLARHESASHLICDVCGKLYRKDNLVRHMQLHSFELPHQCQICPYRGRFVESLKIHMRTHTGDKPFSCDKCQLRFLTRSNMNRHLLTHKKDRPFKCVECGRGFYTQKDMDVHFKSDHAGIKDFGCRMCGNKYGTRKALMRHELRVHKRDKMAKGRMPLYLRTEYRNRSFEISESEKS</sequence>
<feature type="domain" description="ZAD" evidence="11">
    <location>
        <begin position="40"/>
        <end position="114"/>
    </location>
</feature>
<evidence type="ECO:0000256" key="6">
    <source>
        <dbReference type="ARBA" id="ARBA00023125"/>
    </source>
</evidence>
<dbReference type="InterPro" id="IPR013087">
    <property type="entry name" value="Znf_C2H2_type"/>
</dbReference>
<feature type="binding site" evidence="9">
    <location>
        <position position="45"/>
    </location>
    <ligand>
        <name>Zn(2+)</name>
        <dbReference type="ChEBI" id="CHEBI:29105"/>
    </ligand>
</feature>
<feature type="domain" description="C2H2-type" evidence="10">
    <location>
        <begin position="317"/>
        <end position="345"/>
    </location>
</feature>
<organism evidence="12 13">
    <name type="scientific">Loxostege sticticalis</name>
    <name type="common">Beet webworm moth</name>
    <dbReference type="NCBI Taxonomy" id="481309"/>
    <lineage>
        <taxon>Eukaryota</taxon>
        <taxon>Metazoa</taxon>
        <taxon>Ecdysozoa</taxon>
        <taxon>Arthropoda</taxon>
        <taxon>Hexapoda</taxon>
        <taxon>Insecta</taxon>
        <taxon>Pterygota</taxon>
        <taxon>Neoptera</taxon>
        <taxon>Endopterygota</taxon>
        <taxon>Lepidoptera</taxon>
        <taxon>Glossata</taxon>
        <taxon>Ditrysia</taxon>
        <taxon>Pyraloidea</taxon>
        <taxon>Crambidae</taxon>
        <taxon>Pyraustinae</taxon>
        <taxon>Loxostege</taxon>
    </lineage>
</organism>
<evidence type="ECO:0000256" key="9">
    <source>
        <dbReference type="PROSITE-ProRule" id="PRU01263"/>
    </source>
</evidence>
<evidence type="ECO:0000313" key="13">
    <source>
        <dbReference type="Proteomes" id="UP001549921"/>
    </source>
</evidence>
<dbReference type="GO" id="GO:0008270">
    <property type="term" value="F:zinc ion binding"/>
    <property type="evidence" value="ECO:0007669"/>
    <property type="project" value="UniProtKB-UniRule"/>
</dbReference>
<proteinExistence type="predicted"/>
<dbReference type="Gene3D" id="3.40.1800.20">
    <property type="match status" value="1"/>
</dbReference>
<keyword evidence="2 9" id="KW-0479">Metal-binding</keyword>
<dbReference type="SUPFAM" id="SSF57667">
    <property type="entry name" value="beta-beta-alpha zinc fingers"/>
    <property type="match status" value="4"/>
</dbReference>
<keyword evidence="5 9" id="KW-0862">Zinc</keyword>
<keyword evidence="7" id="KW-0539">Nucleus</keyword>
<evidence type="ECO:0000256" key="3">
    <source>
        <dbReference type="ARBA" id="ARBA00022737"/>
    </source>
</evidence>
<evidence type="ECO:0000256" key="5">
    <source>
        <dbReference type="ARBA" id="ARBA00022833"/>
    </source>
</evidence>
<dbReference type="Proteomes" id="UP001549921">
    <property type="component" value="Unassembled WGS sequence"/>
</dbReference>
<feature type="binding site" evidence="9">
    <location>
        <position position="87"/>
    </location>
    <ligand>
        <name>Zn(2+)</name>
        <dbReference type="ChEBI" id="CHEBI:29105"/>
    </ligand>
</feature>
<dbReference type="InterPro" id="IPR012934">
    <property type="entry name" value="Znf_AD"/>
</dbReference>
<dbReference type="FunFam" id="3.30.160.60:FF:000100">
    <property type="entry name" value="Zinc finger 45-like"/>
    <property type="match status" value="1"/>
</dbReference>
<name>A0ABD0SDT6_LOXSC</name>
<dbReference type="GO" id="GO:0005634">
    <property type="term" value="C:nucleus"/>
    <property type="evidence" value="ECO:0007669"/>
    <property type="project" value="UniProtKB-SubCell"/>
</dbReference>
<feature type="domain" description="C2H2-type" evidence="10">
    <location>
        <begin position="232"/>
        <end position="259"/>
    </location>
</feature>
<keyword evidence="6" id="KW-0238">DNA-binding</keyword>
<dbReference type="PROSITE" id="PS50157">
    <property type="entry name" value="ZINC_FINGER_C2H2_2"/>
    <property type="match status" value="4"/>
</dbReference>
<dbReference type="AlphaFoldDB" id="A0ABD0SDT6"/>
<dbReference type="PROSITE" id="PS00028">
    <property type="entry name" value="ZINC_FINGER_C2H2_1"/>
    <property type="match status" value="4"/>
</dbReference>
<dbReference type="Pfam" id="PF12171">
    <property type="entry name" value="zf-C2H2_jaz"/>
    <property type="match status" value="1"/>
</dbReference>
<feature type="domain" description="C2H2-type" evidence="10">
    <location>
        <begin position="288"/>
        <end position="316"/>
    </location>
</feature>
<dbReference type="GO" id="GO:0003677">
    <property type="term" value="F:DNA binding"/>
    <property type="evidence" value="ECO:0007669"/>
    <property type="project" value="UniProtKB-KW"/>
</dbReference>
<keyword evidence="4 8" id="KW-0863">Zinc-finger</keyword>
<feature type="domain" description="C2H2-type" evidence="10">
    <location>
        <begin position="260"/>
        <end position="287"/>
    </location>
</feature>
<comment type="subcellular location">
    <subcellularLocation>
        <location evidence="1">Nucleus</location>
    </subcellularLocation>
</comment>
<protein>
    <submittedName>
        <fullName evidence="12">Uncharacterized protein</fullName>
    </submittedName>
</protein>
<dbReference type="PROSITE" id="PS51915">
    <property type="entry name" value="ZAD"/>
    <property type="match status" value="1"/>
</dbReference>
<feature type="binding site" evidence="9">
    <location>
        <position position="90"/>
    </location>
    <ligand>
        <name>Zn(2+)</name>
        <dbReference type="ChEBI" id="CHEBI:29105"/>
    </ligand>
</feature>
<evidence type="ECO:0000256" key="2">
    <source>
        <dbReference type="ARBA" id="ARBA00022723"/>
    </source>
</evidence>
<gene>
    <name evidence="12" type="ORF">ABMA28_009840</name>
</gene>
<keyword evidence="3" id="KW-0677">Repeat</keyword>
<evidence type="ECO:0000313" key="12">
    <source>
        <dbReference type="EMBL" id="KAL0811439.1"/>
    </source>
</evidence>
<evidence type="ECO:0000259" key="10">
    <source>
        <dbReference type="PROSITE" id="PS50157"/>
    </source>
</evidence>
<comment type="caution">
    <text evidence="12">The sequence shown here is derived from an EMBL/GenBank/DDBJ whole genome shotgun (WGS) entry which is preliminary data.</text>
</comment>
<feature type="binding site" evidence="9">
    <location>
        <position position="42"/>
    </location>
    <ligand>
        <name>Zn(2+)</name>
        <dbReference type="ChEBI" id="CHEBI:29105"/>
    </ligand>
</feature>
<evidence type="ECO:0000256" key="8">
    <source>
        <dbReference type="PROSITE-ProRule" id="PRU00042"/>
    </source>
</evidence>
<dbReference type="InterPro" id="IPR050589">
    <property type="entry name" value="Ikaros_C2H2-ZF"/>
</dbReference>
<dbReference type="PANTHER" id="PTHR24404">
    <property type="entry name" value="ZINC FINGER PROTEIN"/>
    <property type="match status" value="1"/>
</dbReference>
<dbReference type="InterPro" id="IPR022755">
    <property type="entry name" value="Znf_C2H2_jaz"/>
</dbReference>
<evidence type="ECO:0000256" key="7">
    <source>
        <dbReference type="ARBA" id="ARBA00023242"/>
    </source>
</evidence>
<reference evidence="12 13" key="1">
    <citation type="submission" date="2024-06" db="EMBL/GenBank/DDBJ databases">
        <title>A chromosome-level genome assembly of beet webworm, Loxostege sticticalis.</title>
        <authorList>
            <person name="Zhang Y."/>
        </authorList>
    </citation>
    <scope>NUCLEOTIDE SEQUENCE [LARGE SCALE GENOMIC DNA]</scope>
    <source>
        <strain evidence="12">AQ028</strain>
        <tissue evidence="12">Male pupae</tissue>
    </source>
</reference>
<accession>A0ABD0SDT6</accession>
<dbReference type="SUPFAM" id="SSF57716">
    <property type="entry name" value="Glucocorticoid receptor-like (DNA-binding domain)"/>
    <property type="match status" value="1"/>
</dbReference>
<dbReference type="PANTHER" id="PTHR24404:SF114">
    <property type="entry name" value="KLUMPFUSS, ISOFORM B-RELATED"/>
    <property type="match status" value="1"/>
</dbReference>
<dbReference type="Pfam" id="PF00096">
    <property type="entry name" value="zf-C2H2"/>
    <property type="match status" value="1"/>
</dbReference>
<dbReference type="Gene3D" id="3.30.160.60">
    <property type="entry name" value="Classic Zinc Finger"/>
    <property type="match status" value="4"/>
</dbReference>
<evidence type="ECO:0000256" key="4">
    <source>
        <dbReference type="ARBA" id="ARBA00022771"/>
    </source>
</evidence>
<dbReference type="SMART" id="SM00355">
    <property type="entry name" value="ZnF_C2H2"/>
    <property type="match status" value="7"/>
</dbReference>
<dbReference type="Pfam" id="PF07776">
    <property type="entry name" value="zf-AD"/>
    <property type="match status" value="1"/>
</dbReference>
<evidence type="ECO:0000256" key="1">
    <source>
        <dbReference type="ARBA" id="ARBA00004123"/>
    </source>
</evidence>
<dbReference type="EMBL" id="JBEDNZ010000024">
    <property type="protein sequence ID" value="KAL0811439.1"/>
    <property type="molecule type" value="Genomic_DNA"/>
</dbReference>
<dbReference type="SMART" id="SM00868">
    <property type="entry name" value="zf-AD"/>
    <property type="match status" value="1"/>
</dbReference>